<keyword evidence="2" id="KW-1185">Reference proteome</keyword>
<accession>A0AAN7Z6Y2</accession>
<gene>
    <name evidence="1" type="ORF">RRF57_002526</name>
</gene>
<dbReference type="AlphaFoldDB" id="A0AAN7Z6Y2"/>
<proteinExistence type="predicted"/>
<reference evidence="1 2" key="1">
    <citation type="submission" date="2023-10" db="EMBL/GenBank/DDBJ databases">
        <title>Draft genome sequence of Xylaria bambusicola isolate GMP-LS, the root and basal stem rot pathogen of sugarcane in Indonesia.</title>
        <authorList>
            <person name="Selvaraj P."/>
            <person name="Muralishankar V."/>
            <person name="Muruganantham S."/>
            <person name="Sp S."/>
            <person name="Haryani S."/>
            <person name="Lau K.J.X."/>
            <person name="Naqvi N.I."/>
        </authorList>
    </citation>
    <scope>NUCLEOTIDE SEQUENCE [LARGE SCALE GENOMIC DNA]</scope>
    <source>
        <strain evidence="1">GMP-LS</strain>
    </source>
</reference>
<comment type="caution">
    <text evidence="1">The sequence shown here is derived from an EMBL/GenBank/DDBJ whole genome shotgun (WGS) entry which is preliminary data.</text>
</comment>
<dbReference type="EMBL" id="JAWHQM010000004">
    <property type="protein sequence ID" value="KAK5626811.1"/>
    <property type="molecule type" value="Genomic_DNA"/>
</dbReference>
<evidence type="ECO:0000313" key="1">
    <source>
        <dbReference type="EMBL" id="KAK5626811.1"/>
    </source>
</evidence>
<evidence type="ECO:0000313" key="2">
    <source>
        <dbReference type="Proteomes" id="UP001305414"/>
    </source>
</evidence>
<sequence length="74" mass="8651">MPIKQVVELFNHGLSIWFPLPIIFRIYVKTLCVPRISHVRLYGRADLTVIQSFPVDAVEEWVRFDLLRTTADIP</sequence>
<name>A0AAN7Z6Y2_9PEZI</name>
<dbReference type="Proteomes" id="UP001305414">
    <property type="component" value="Unassembled WGS sequence"/>
</dbReference>
<protein>
    <submittedName>
        <fullName evidence="1">Uncharacterized protein</fullName>
    </submittedName>
</protein>
<organism evidence="1 2">
    <name type="scientific">Xylaria bambusicola</name>
    <dbReference type="NCBI Taxonomy" id="326684"/>
    <lineage>
        <taxon>Eukaryota</taxon>
        <taxon>Fungi</taxon>
        <taxon>Dikarya</taxon>
        <taxon>Ascomycota</taxon>
        <taxon>Pezizomycotina</taxon>
        <taxon>Sordariomycetes</taxon>
        <taxon>Xylariomycetidae</taxon>
        <taxon>Xylariales</taxon>
        <taxon>Xylariaceae</taxon>
        <taxon>Xylaria</taxon>
    </lineage>
</organism>